<dbReference type="GeneID" id="2909152"/>
<dbReference type="OMA" id="VLKSPKW"/>
<feature type="domain" description="MHD2" evidence="4">
    <location>
        <begin position="1013"/>
        <end position="1129"/>
    </location>
</feature>
<name>A0A1D8N970_YARLL</name>
<dbReference type="RefSeq" id="XP_501312.3">
    <property type="nucleotide sequence ID" value="XM_501312.3"/>
</dbReference>
<dbReference type="InterPro" id="IPR014770">
    <property type="entry name" value="Munc13_1"/>
</dbReference>
<evidence type="ECO:0000313" key="5">
    <source>
        <dbReference type="EMBL" id="AOW02174.1"/>
    </source>
</evidence>
<evidence type="ECO:0000259" key="2">
    <source>
        <dbReference type="PROSITE" id="PS50004"/>
    </source>
</evidence>
<feature type="domain" description="C2" evidence="2">
    <location>
        <begin position="796"/>
        <end position="912"/>
    </location>
</feature>
<dbReference type="InterPro" id="IPR000008">
    <property type="entry name" value="C2_dom"/>
</dbReference>
<dbReference type="VEuPathDB" id="FungiDB:YALI1_C01433g"/>
<dbReference type="eggNOG" id="ENOG502QQWJ">
    <property type="taxonomic scope" value="Eukaryota"/>
</dbReference>
<dbReference type="Gene3D" id="2.60.40.150">
    <property type="entry name" value="C2 domain"/>
    <property type="match status" value="1"/>
</dbReference>
<dbReference type="PROSITE" id="PS50004">
    <property type="entry name" value="C2"/>
    <property type="match status" value="1"/>
</dbReference>
<evidence type="ECO:0000259" key="4">
    <source>
        <dbReference type="PROSITE" id="PS51259"/>
    </source>
</evidence>
<dbReference type="Pfam" id="PF06292">
    <property type="entry name" value="MUN"/>
    <property type="match status" value="1"/>
</dbReference>
<dbReference type="EMBL" id="CP017555">
    <property type="protein sequence ID" value="AOW02174.1"/>
    <property type="molecule type" value="Genomic_DNA"/>
</dbReference>
<dbReference type="PANTHER" id="PTHR47263:SF1">
    <property type="entry name" value="C2 DOMAIN PROTEIN (AFU_ORTHOLOGUE AFUA_7G02350)"/>
    <property type="match status" value="1"/>
</dbReference>
<gene>
    <name evidence="5" type="ORF">YALI1_C01433g</name>
</gene>
<evidence type="ECO:0000256" key="1">
    <source>
        <dbReference type="SAM" id="MobiDB-lite"/>
    </source>
</evidence>
<dbReference type="SUPFAM" id="SSF49562">
    <property type="entry name" value="C2 domain (Calcium/lipid-binding domain, CaLB)"/>
    <property type="match status" value="1"/>
</dbReference>
<dbReference type="PROSITE" id="PS51259">
    <property type="entry name" value="MHD2"/>
    <property type="match status" value="1"/>
</dbReference>
<dbReference type="AlphaFoldDB" id="A0A1D8N970"/>
<feature type="region of interest" description="Disordered" evidence="1">
    <location>
        <begin position="1"/>
        <end position="22"/>
    </location>
</feature>
<dbReference type="Gene3D" id="1.20.58.1100">
    <property type="match status" value="1"/>
</dbReference>
<evidence type="ECO:0000259" key="3">
    <source>
        <dbReference type="PROSITE" id="PS51258"/>
    </source>
</evidence>
<dbReference type="Proteomes" id="UP000182444">
    <property type="component" value="Chromosome 1C"/>
</dbReference>
<dbReference type="KEGG" id="yli:2909152"/>
<dbReference type="InterPro" id="IPR014772">
    <property type="entry name" value="Munc13_dom-2"/>
</dbReference>
<dbReference type="Gene3D" id="1.10.357.50">
    <property type="match status" value="1"/>
</dbReference>
<evidence type="ECO:0000313" key="6">
    <source>
        <dbReference type="Proteomes" id="UP000182444"/>
    </source>
</evidence>
<organism evidence="5 6">
    <name type="scientific">Yarrowia lipolytica</name>
    <name type="common">Candida lipolytica</name>
    <dbReference type="NCBI Taxonomy" id="4952"/>
    <lineage>
        <taxon>Eukaryota</taxon>
        <taxon>Fungi</taxon>
        <taxon>Dikarya</taxon>
        <taxon>Ascomycota</taxon>
        <taxon>Saccharomycotina</taxon>
        <taxon>Dipodascomycetes</taxon>
        <taxon>Dipodascales</taxon>
        <taxon>Dipodascales incertae sedis</taxon>
        <taxon>Yarrowia</taxon>
    </lineage>
</organism>
<feature type="region of interest" description="Disordered" evidence="1">
    <location>
        <begin position="52"/>
        <end position="80"/>
    </location>
</feature>
<feature type="domain" description="MHD1" evidence="3">
    <location>
        <begin position="588"/>
        <end position="710"/>
    </location>
</feature>
<evidence type="ECO:0008006" key="7">
    <source>
        <dbReference type="Google" id="ProtNLM"/>
    </source>
</evidence>
<dbReference type="Pfam" id="PF00168">
    <property type="entry name" value="C2"/>
    <property type="match status" value="1"/>
</dbReference>
<dbReference type="VEuPathDB" id="FungiDB:YALI0_C01045g"/>
<dbReference type="InterPro" id="IPR010439">
    <property type="entry name" value="MUN_dom"/>
</dbReference>
<dbReference type="InterPro" id="IPR052811">
    <property type="entry name" value="Glucose_resp_signaling"/>
</dbReference>
<protein>
    <recommendedName>
        <fullName evidence="7">C2 domain-containing protein</fullName>
    </recommendedName>
</protein>
<dbReference type="PANTHER" id="PTHR47263">
    <property type="entry name" value="ADENYLATE CYCLASE ACTIVATION PROTEIN GIT1"/>
    <property type="match status" value="1"/>
</dbReference>
<reference evidence="5 6" key="1">
    <citation type="journal article" date="2016" name="PLoS ONE">
        <title>Sequence Assembly of Yarrowia lipolytica Strain W29/CLIB89 Shows Transposable Element Diversity.</title>
        <authorList>
            <person name="Magnan C."/>
            <person name="Yu J."/>
            <person name="Chang I."/>
            <person name="Jahn E."/>
            <person name="Kanomata Y."/>
            <person name="Wu J."/>
            <person name="Zeller M."/>
            <person name="Oakes M."/>
            <person name="Baldi P."/>
            <person name="Sandmeyer S."/>
        </authorList>
    </citation>
    <scope>NUCLEOTIDE SEQUENCE [LARGE SCALE GENOMIC DNA]</scope>
    <source>
        <strain evidence="6">CLIB89(W29)</strain>
    </source>
</reference>
<proteinExistence type="predicted"/>
<dbReference type="CDD" id="cd04043">
    <property type="entry name" value="C2_Munc13_fungal"/>
    <property type="match status" value="1"/>
</dbReference>
<dbReference type="InterPro" id="IPR035892">
    <property type="entry name" value="C2_domain_sf"/>
</dbReference>
<dbReference type="SMART" id="SM00239">
    <property type="entry name" value="C2"/>
    <property type="match status" value="1"/>
</dbReference>
<dbReference type="PROSITE" id="PS51258">
    <property type="entry name" value="MHD1"/>
    <property type="match status" value="1"/>
</dbReference>
<sequence length="1226" mass="139089">MSAIRRKPVGDPLTTTRRHSRVKSGISRVTEKSLFDQVLKVCVLSYRCEPRFRGGGKRQSRDLASLGVSDPTPSFGDQKLPKEAPKLLQQKLNKLALNQGSSDITDPLVRRCFLAFYALLLDPDFSRRIKENRRAEDVVMFFISSSTKELAKSGSQPAETKRLVNYFTATFVKFLIATLREAGFESSCASLIRQLQSYESKLVNDTGNLGESNGSASYSAGLTPTFDVADIHLAKSLGPYFLMSDSLIQKGVSEIKDTATEQAAEADLRLALDQLKQDRFPYYQRQYFGSDDAYQDYKNRAIEAVQTQLAGYGAQSSTQSTTYYYIPEDPRAYGRLLVKICLSHDLKSKSDTLLSKNSIAILTECFNLWQIPSSTRAALVMDVCQELLKLKELPISLIEDSVSFISHVGRENGKREWDTSLWPVCDREVYVLGLKEVLVFVIDLISGCIKSIYEQKPPSIGPYLQILGECVFCSSEWDRVEMIVDMPKVFDNLSLVVKSVAEHKYDEFIDAIPRDHTLDPLHIIELADRIISSAERLQKRYKRPLLEHVPIALIAAKTHFSLFSVDSQSMFTHLMSHMTARHEEPSYDDMTLLYKKLCEIRELYVQVLPGKFPFDLEAAFVKYIRRHVEQSATLATSWVDPAIDADKWEPMDEGEGIMYSSSVADMFTSLGTALAIISELHWDNPVHVAQFYTTLMNGVSVAVCKYASRVFQLFSEELELEDDKKVKYKSRQEKWMAMAKNAMAGSAPLTPYQFKKTTCIKLNDIETAQAKLDEIEAQLDSEKLAKVLEGVNTNAGPGKIVTKDTTNKKRAYLFTIRIVQAENLKACDMNGLSDPYVTLVDQATRKQIGKTRTIFEELNPVWDETFEIATGGPSWLTATVWDEDSLGSHDLCGRAFLRLDPAAFGDFIAQDYWLDLDTQGKLLVNITMESERDDVRFYFGKALRTLVRCENDMIKVMVDKLTAFIQYSLSRETMKSLISPGRGKLKEFNMESVSSWLSSTSISNVPLTPTMIEDAITPLFDYLNESFATLAVGLTDEIRLKVMSRTWRVVLTTLTSLLLPRLSYKRTSKTQLSAKEVDIVFTWLSSLRDFFHHDGAGPSLEVLHSQQYQELMRVPVYYDLSNEELKDECEKLSSSTFKALQDKTYVGLPELIKRKNTVMAHRNRTVMRKQKERIRNAKREAPQNEDIILCILRMRGELDFVARRIKQKERLQQTLATESLVAKGRK</sequence>
<accession>A0A1D8N970</accession>